<dbReference type="GO" id="GO:0006914">
    <property type="term" value="P:autophagy"/>
    <property type="evidence" value="ECO:0007669"/>
    <property type="project" value="TreeGrafter"/>
</dbReference>
<dbReference type="GO" id="GO:0034058">
    <property type="term" value="P:endosomal vesicle fusion"/>
    <property type="evidence" value="ECO:0007669"/>
    <property type="project" value="TreeGrafter"/>
</dbReference>
<sequence length="220" mass="23972">MHDAFKVSVALDNLPKIDTIFAHGNKLLVGSAGSLMVYQVKDPTGDDPLEVTLIETHKTFSRRSIDQLDIIKESNVLVSLADGSISLFDLKTFELQEQLSRTRGANIFAVDTQIEEEGVVPVIVTRLAVGEISIPDRVRTMVWVGLNKLCLGFPSEYALLDIESEVLHELFATTSSPTAGAFTSYGIGYMGMSIAGRASKPLITKLPNNEILLAKDSAYI</sequence>
<gene>
    <name evidence="1" type="ORF">PBRASI_LOCUS8698</name>
</gene>
<dbReference type="AlphaFoldDB" id="A0A9N9CZI2"/>
<accession>A0A9N9CZI2</accession>
<dbReference type="Proteomes" id="UP000789739">
    <property type="component" value="Unassembled WGS sequence"/>
</dbReference>
<dbReference type="InterPro" id="IPR032914">
    <property type="entry name" value="Vam6/VPS39/TRAP1"/>
</dbReference>
<reference evidence="1" key="1">
    <citation type="submission" date="2021-06" db="EMBL/GenBank/DDBJ databases">
        <authorList>
            <person name="Kallberg Y."/>
            <person name="Tangrot J."/>
            <person name="Rosling A."/>
        </authorList>
    </citation>
    <scope>NUCLEOTIDE SEQUENCE</scope>
    <source>
        <strain evidence="1">BR232B</strain>
    </source>
</reference>
<evidence type="ECO:0000313" key="2">
    <source>
        <dbReference type="Proteomes" id="UP000789739"/>
    </source>
</evidence>
<dbReference type="GO" id="GO:0000329">
    <property type="term" value="C:fungal-type vacuole membrane"/>
    <property type="evidence" value="ECO:0007669"/>
    <property type="project" value="TreeGrafter"/>
</dbReference>
<comment type="caution">
    <text evidence="1">The sequence shown here is derived from an EMBL/GenBank/DDBJ whole genome shotgun (WGS) entry which is preliminary data.</text>
</comment>
<dbReference type="EMBL" id="CAJVPI010001617">
    <property type="protein sequence ID" value="CAG8620825.1"/>
    <property type="molecule type" value="Genomic_DNA"/>
</dbReference>
<dbReference type="PANTHER" id="PTHR12894">
    <property type="entry name" value="CNH DOMAIN CONTAINING"/>
    <property type="match status" value="1"/>
</dbReference>
<protein>
    <submittedName>
        <fullName evidence="1">4771_t:CDS:1</fullName>
    </submittedName>
</protein>
<dbReference type="PANTHER" id="PTHR12894:SF49">
    <property type="entry name" value="VAM6_VPS39-LIKE PROTEIN"/>
    <property type="match status" value="1"/>
</dbReference>
<proteinExistence type="predicted"/>
<keyword evidence="2" id="KW-1185">Reference proteome</keyword>
<evidence type="ECO:0000313" key="1">
    <source>
        <dbReference type="EMBL" id="CAG8620825.1"/>
    </source>
</evidence>
<organism evidence="1 2">
    <name type="scientific">Paraglomus brasilianum</name>
    <dbReference type="NCBI Taxonomy" id="144538"/>
    <lineage>
        <taxon>Eukaryota</taxon>
        <taxon>Fungi</taxon>
        <taxon>Fungi incertae sedis</taxon>
        <taxon>Mucoromycota</taxon>
        <taxon>Glomeromycotina</taxon>
        <taxon>Glomeromycetes</taxon>
        <taxon>Paraglomerales</taxon>
        <taxon>Paraglomeraceae</taxon>
        <taxon>Paraglomus</taxon>
    </lineage>
</organism>
<dbReference type="OrthoDB" id="5325112at2759"/>
<name>A0A9N9CZI2_9GLOM</name>
<dbReference type="SUPFAM" id="SSF117289">
    <property type="entry name" value="Nucleoporin domain"/>
    <property type="match status" value="1"/>
</dbReference>